<keyword evidence="5" id="KW-1185">Reference proteome</keyword>
<dbReference type="PANTHER" id="PTHR48104:SF30">
    <property type="entry name" value="METACASPASE-1"/>
    <property type="match status" value="1"/>
</dbReference>
<evidence type="ECO:0000259" key="3">
    <source>
        <dbReference type="Pfam" id="PF00656"/>
    </source>
</evidence>
<sequence>MSDAPKPKVWAILVGINAYPTGISDLEGCVRDIQNVEKFLSDNIDASRLEILKITADDLNGKMPPDHDNIVGMINHVKRRVNEKDFVYFHYSGHGGRQRRHYSLSSGSYFESLVLHGKRHMKDYELGRHLDGLASTGAYLFAVLDCCHSGGGDRINNQNVRQIDQVLPADPQPGEPEEEENGHRAGSVRPSYWTRVRKYTLIAACQPHQFAMECRDNNGEKNGALTLAMLTSLETLRQNGQPLTFKSLFWDIRARIGLKSAVQNPKLFGIEDCDVFSHDSYSSARQATVVNAGSGRVYIDQGEIHGVKDGEIWSVYPRGVLQLTTPIATVRIDRVGAIQASGLLAANLPDVERGCPVSLVSPVYGTHLHVLVEDTELRQQLMNEPTVGVTFHEVGYVGAAYTIRPTSMGHQEIIDTSGTPLLNFPGDKSGDPSVSGIHKFLKALAHYTRVLNIRNTRTALQGTFEFREANNAIAVRDGGVIYLEFRNLLRLEHPGSDGYRAIETQRKTLYFSVLNLRADKTVTLLIPDPESEGVESVAVAPEESKKYPIDMNIQETDGDVSEVTDVFKVIVTDRPSSFRNLATEHALRGGAEGQEDFDGEFDMMLRGGDAGFRAGTRRDVEAESRWQTAQVSVTIARNSTAESSV</sequence>
<feature type="region of interest" description="Disordered" evidence="2">
    <location>
        <begin position="167"/>
        <end position="187"/>
    </location>
</feature>
<accession>A0ABR1NSA2</accession>
<evidence type="ECO:0000256" key="2">
    <source>
        <dbReference type="SAM" id="MobiDB-lite"/>
    </source>
</evidence>
<reference evidence="4 5" key="1">
    <citation type="submission" date="2024-02" db="EMBL/GenBank/DDBJ databases">
        <title>De novo assembly and annotation of 12 fungi associated with fruit tree decline syndrome in Ontario, Canada.</title>
        <authorList>
            <person name="Sulman M."/>
            <person name="Ellouze W."/>
            <person name="Ilyukhin E."/>
        </authorList>
    </citation>
    <scope>NUCLEOTIDE SEQUENCE [LARGE SCALE GENOMIC DNA]</scope>
    <source>
        <strain evidence="4 5">M169</strain>
    </source>
</reference>
<name>A0ABR1NSA2_DIAER</name>
<comment type="caution">
    <text evidence="4">The sequence shown here is derived from an EMBL/GenBank/DDBJ whole genome shotgun (WGS) entry which is preliminary data.</text>
</comment>
<dbReference type="PANTHER" id="PTHR48104">
    <property type="entry name" value="METACASPASE-4"/>
    <property type="match status" value="1"/>
</dbReference>
<dbReference type="InterPro" id="IPR050452">
    <property type="entry name" value="Metacaspase"/>
</dbReference>
<dbReference type="Gene3D" id="3.40.50.1460">
    <property type="match status" value="1"/>
</dbReference>
<dbReference type="Pfam" id="PF00656">
    <property type="entry name" value="Peptidase_C14"/>
    <property type="match status" value="1"/>
</dbReference>
<comment type="similarity">
    <text evidence="1">Belongs to the peptidase C14B family.</text>
</comment>
<gene>
    <name evidence="4" type="ORF">SLS63_012091</name>
</gene>
<dbReference type="Proteomes" id="UP001430848">
    <property type="component" value="Unassembled WGS sequence"/>
</dbReference>
<protein>
    <recommendedName>
        <fullName evidence="3">Peptidase C14 caspase domain-containing protein</fullName>
    </recommendedName>
</protein>
<dbReference type="EMBL" id="JAKNSF020000126">
    <property type="protein sequence ID" value="KAK7713569.1"/>
    <property type="molecule type" value="Genomic_DNA"/>
</dbReference>
<organism evidence="4 5">
    <name type="scientific">Diaporthe eres</name>
    <name type="common">Phomopsis oblonga</name>
    <dbReference type="NCBI Taxonomy" id="83184"/>
    <lineage>
        <taxon>Eukaryota</taxon>
        <taxon>Fungi</taxon>
        <taxon>Dikarya</taxon>
        <taxon>Ascomycota</taxon>
        <taxon>Pezizomycotina</taxon>
        <taxon>Sordariomycetes</taxon>
        <taxon>Sordariomycetidae</taxon>
        <taxon>Diaporthales</taxon>
        <taxon>Diaporthaceae</taxon>
        <taxon>Diaporthe</taxon>
        <taxon>Diaporthe eres species complex</taxon>
    </lineage>
</organism>
<evidence type="ECO:0000313" key="4">
    <source>
        <dbReference type="EMBL" id="KAK7713569.1"/>
    </source>
</evidence>
<dbReference type="InterPro" id="IPR011600">
    <property type="entry name" value="Pept_C14_caspase"/>
</dbReference>
<feature type="domain" description="Peptidase C14 caspase" evidence="3">
    <location>
        <begin position="10"/>
        <end position="257"/>
    </location>
</feature>
<evidence type="ECO:0000313" key="5">
    <source>
        <dbReference type="Proteomes" id="UP001430848"/>
    </source>
</evidence>
<evidence type="ECO:0000256" key="1">
    <source>
        <dbReference type="ARBA" id="ARBA00009005"/>
    </source>
</evidence>
<proteinExistence type="inferred from homology"/>